<evidence type="ECO:0000313" key="1">
    <source>
        <dbReference type="EMBL" id="EYC21517.1"/>
    </source>
</evidence>
<dbReference type="AlphaFoldDB" id="A0A016V3E7"/>
<dbReference type="Proteomes" id="UP000024635">
    <property type="component" value="Unassembled WGS sequence"/>
</dbReference>
<protein>
    <submittedName>
        <fullName evidence="1">Uncharacterized protein</fullName>
    </submittedName>
</protein>
<sequence length="69" mass="7802">MNSTETLTRSRPRGRPIEHAVFAALDHVHDRSCTIHLVSYLCEESTPSLFLRSNVVTNIQVCYIRSGQS</sequence>
<dbReference type="EMBL" id="JARK01001355">
    <property type="protein sequence ID" value="EYC21517.1"/>
    <property type="molecule type" value="Genomic_DNA"/>
</dbReference>
<keyword evidence="2" id="KW-1185">Reference proteome</keyword>
<gene>
    <name evidence="1" type="primary">Acey_s0019.g3874</name>
    <name evidence="1" type="ORF">Y032_0019g3874</name>
</gene>
<reference evidence="2" key="1">
    <citation type="journal article" date="2015" name="Nat. Genet.">
        <title>The genome and transcriptome of the zoonotic hookworm Ancylostoma ceylanicum identify infection-specific gene families.</title>
        <authorList>
            <person name="Schwarz E.M."/>
            <person name="Hu Y."/>
            <person name="Antoshechkin I."/>
            <person name="Miller M.M."/>
            <person name="Sternberg P.W."/>
            <person name="Aroian R.V."/>
        </authorList>
    </citation>
    <scope>NUCLEOTIDE SEQUENCE</scope>
    <source>
        <strain evidence="2">HY135</strain>
    </source>
</reference>
<accession>A0A016V3E7</accession>
<comment type="caution">
    <text evidence="1">The sequence shown here is derived from an EMBL/GenBank/DDBJ whole genome shotgun (WGS) entry which is preliminary data.</text>
</comment>
<proteinExistence type="predicted"/>
<evidence type="ECO:0000313" key="2">
    <source>
        <dbReference type="Proteomes" id="UP000024635"/>
    </source>
</evidence>
<organism evidence="1 2">
    <name type="scientific">Ancylostoma ceylanicum</name>
    <dbReference type="NCBI Taxonomy" id="53326"/>
    <lineage>
        <taxon>Eukaryota</taxon>
        <taxon>Metazoa</taxon>
        <taxon>Ecdysozoa</taxon>
        <taxon>Nematoda</taxon>
        <taxon>Chromadorea</taxon>
        <taxon>Rhabditida</taxon>
        <taxon>Rhabditina</taxon>
        <taxon>Rhabditomorpha</taxon>
        <taxon>Strongyloidea</taxon>
        <taxon>Ancylostomatidae</taxon>
        <taxon>Ancylostomatinae</taxon>
        <taxon>Ancylostoma</taxon>
    </lineage>
</organism>
<name>A0A016V3E7_9BILA</name>